<protein>
    <submittedName>
        <fullName evidence="2">PhnA protein</fullName>
    </submittedName>
</protein>
<accession>A0A4D7JNG1</accession>
<organism evidence="2 3">
    <name type="scientific">Mangrovivirga cuniculi</name>
    <dbReference type="NCBI Taxonomy" id="2715131"/>
    <lineage>
        <taxon>Bacteria</taxon>
        <taxon>Pseudomonadati</taxon>
        <taxon>Bacteroidota</taxon>
        <taxon>Cytophagia</taxon>
        <taxon>Cytophagales</taxon>
        <taxon>Mangrovivirgaceae</taxon>
        <taxon>Mangrovivirga</taxon>
    </lineage>
</organism>
<dbReference type="Proteomes" id="UP000298616">
    <property type="component" value="Chromosome"/>
</dbReference>
<proteinExistence type="predicted"/>
<dbReference type="PANTHER" id="PTHR30305">
    <property type="entry name" value="PROTEIN YJDM-RELATED"/>
    <property type="match status" value="1"/>
</dbReference>
<evidence type="ECO:0000259" key="1">
    <source>
        <dbReference type="SMART" id="SM00782"/>
    </source>
</evidence>
<dbReference type="KEGG" id="fpf:DCC35_18170"/>
<dbReference type="SMART" id="SM00782">
    <property type="entry name" value="PhnA_Zn_Ribbon"/>
    <property type="match status" value="1"/>
</dbReference>
<evidence type="ECO:0000313" key="3">
    <source>
        <dbReference type="Proteomes" id="UP000298616"/>
    </source>
</evidence>
<reference evidence="2 3" key="1">
    <citation type="submission" date="2018-04" db="EMBL/GenBank/DDBJ databases">
        <title>Complete genome uncultured novel isolate.</title>
        <authorList>
            <person name="Merlino G."/>
        </authorList>
    </citation>
    <scope>NUCLEOTIDE SEQUENCE [LARGE SCALE GENOMIC DNA]</scope>
    <source>
        <strain evidence="3">R1DC9</strain>
    </source>
</reference>
<dbReference type="RefSeq" id="WP_137092109.1">
    <property type="nucleotide sequence ID" value="NZ_CP028923.1"/>
</dbReference>
<name>A0A4D7JNG1_9BACT</name>
<dbReference type="PANTHER" id="PTHR30305:SF3">
    <property type="entry name" value="PROTEIN YJDM"/>
    <property type="match status" value="1"/>
</dbReference>
<feature type="domain" description="PhnA protein N-terminal proteobacterial" evidence="1">
    <location>
        <begin position="6"/>
        <end position="52"/>
    </location>
</feature>
<dbReference type="Gene3D" id="2.30.30.40">
    <property type="entry name" value="SH3 Domains"/>
    <property type="match status" value="1"/>
</dbReference>
<dbReference type="InterPro" id="IPR013991">
    <property type="entry name" value="PhnaA_N_proteobac"/>
</dbReference>
<sequence>MDLKLELLERSGNKCELCEGSNPEHTFLVPPDNEENIDKAIILCDTCFKHINDPASGKINHWRSLGNTMWSPTPAVQVVAWRTLNKLKSENWAQDLLNIIYLDEPTMAWANKDSAKEEEDQTNVIHKDSNGATLEAGDTVVLTKDLNVSGAGFTAKRGTAVRNISLVDDHAEQIEGKVNGQQIVILTKYVKKSK</sequence>
<evidence type="ECO:0000313" key="2">
    <source>
        <dbReference type="EMBL" id="QCK17131.1"/>
    </source>
</evidence>
<dbReference type="OrthoDB" id="9810131at2"/>
<dbReference type="Pfam" id="PF03831">
    <property type="entry name" value="YjdM"/>
    <property type="match status" value="1"/>
</dbReference>
<dbReference type="InterPro" id="IPR013988">
    <property type="entry name" value="YjdM_C"/>
</dbReference>
<dbReference type="AlphaFoldDB" id="A0A4D7JNG1"/>
<dbReference type="EMBL" id="CP028923">
    <property type="protein sequence ID" value="QCK17131.1"/>
    <property type="molecule type" value="Genomic_DNA"/>
</dbReference>
<dbReference type="SUPFAM" id="SSF82057">
    <property type="entry name" value="Prokaryotic SH3-related domain"/>
    <property type="match status" value="1"/>
</dbReference>
<keyword evidence="3" id="KW-1185">Reference proteome</keyword>
<gene>
    <name evidence="2" type="ORF">DCC35_18170</name>
</gene>